<name>A0ABN2ZT60_9ACTN</name>
<dbReference type="InterPro" id="IPR017871">
    <property type="entry name" value="ABC_transporter-like_CS"/>
</dbReference>
<dbReference type="PANTHER" id="PTHR43820">
    <property type="entry name" value="HIGH-AFFINITY BRANCHED-CHAIN AMINO ACID TRANSPORT ATP-BINDING PROTEIN LIVF"/>
    <property type="match status" value="1"/>
</dbReference>
<evidence type="ECO:0000313" key="7">
    <source>
        <dbReference type="EMBL" id="GAA2146716.1"/>
    </source>
</evidence>
<evidence type="ECO:0000256" key="4">
    <source>
        <dbReference type="ARBA" id="ARBA00022840"/>
    </source>
</evidence>
<dbReference type="InterPro" id="IPR003439">
    <property type="entry name" value="ABC_transporter-like_ATP-bd"/>
</dbReference>
<dbReference type="PROSITE" id="PS00211">
    <property type="entry name" value="ABC_TRANSPORTER_1"/>
    <property type="match status" value="1"/>
</dbReference>
<evidence type="ECO:0000313" key="8">
    <source>
        <dbReference type="Proteomes" id="UP001501020"/>
    </source>
</evidence>
<evidence type="ECO:0000256" key="5">
    <source>
        <dbReference type="ARBA" id="ARBA00022970"/>
    </source>
</evidence>
<dbReference type="RefSeq" id="WP_344271137.1">
    <property type="nucleotide sequence ID" value="NZ_BAAAMR010000044.1"/>
</dbReference>
<evidence type="ECO:0000256" key="3">
    <source>
        <dbReference type="ARBA" id="ARBA00022741"/>
    </source>
</evidence>
<evidence type="ECO:0000256" key="2">
    <source>
        <dbReference type="ARBA" id="ARBA00022448"/>
    </source>
</evidence>
<dbReference type="GO" id="GO:0005524">
    <property type="term" value="F:ATP binding"/>
    <property type="evidence" value="ECO:0007669"/>
    <property type="project" value="UniProtKB-KW"/>
</dbReference>
<dbReference type="InterPro" id="IPR003593">
    <property type="entry name" value="AAA+_ATPase"/>
</dbReference>
<protein>
    <submittedName>
        <fullName evidence="7">ABC transporter ATP-binding protein</fullName>
    </submittedName>
</protein>
<dbReference type="InterPro" id="IPR027417">
    <property type="entry name" value="P-loop_NTPase"/>
</dbReference>
<evidence type="ECO:0000259" key="6">
    <source>
        <dbReference type="PROSITE" id="PS50893"/>
    </source>
</evidence>
<dbReference type="PROSITE" id="PS50893">
    <property type="entry name" value="ABC_TRANSPORTER_2"/>
    <property type="match status" value="1"/>
</dbReference>
<organism evidence="7 8">
    <name type="scientific">Actinomadura napierensis</name>
    <dbReference type="NCBI Taxonomy" id="267854"/>
    <lineage>
        <taxon>Bacteria</taxon>
        <taxon>Bacillati</taxon>
        <taxon>Actinomycetota</taxon>
        <taxon>Actinomycetes</taxon>
        <taxon>Streptosporangiales</taxon>
        <taxon>Thermomonosporaceae</taxon>
        <taxon>Actinomadura</taxon>
    </lineage>
</organism>
<dbReference type="Pfam" id="PF00005">
    <property type="entry name" value="ABC_tran"/>
    <property type="match status" value="1"/>
</dbReference>
<dbReference type="Proteomes" id="UP001501020">
    <property type="component" value="Unassembled WGS sequence"/>
</dbReference>
<dbReference type="PANTHER" id="PTHR43820:SF4">
    <property type="entry name" value="HIGH-AFFINITY BRANCHED-CHAIN AMINO ACID TRANSPORT ATP-BINDING PROTEIN LIVF"/>
    <property type="match status" value="1"/>
</dbReference>
<keyword evidence="5" id="KW-0029">Amino-acid transport</keyword>
<keyword evidence="3" id="KW-0547">Nucleotide-binding</keyword>
<sequence length="250" mass="26366">MATACNEPAGGDDPSPAEVVLQTAGLAVGYQDLQVVQGIDLAVQKGKITALLGANGSGKTTVLRTVVGLQRPLGGEVRLFGEVTRAALHARARAGLGYIAENRSLIPALTVRDNLRLAKVDTAAVVALAPPLEKLLSRRAGLLSGGEQQLLSVSRALARRPRLLVVDEFCQGLAPLAAETVSALLRQATEAGTAVLLVEQMLHRALELSDRFLVLRQGAVALAGRSADHRNRTEEIERLTIATDDSARLP</sequence>
<keyword evidence="8" id="KW-1185">Reference proteome</keyword>
<comment type="caution">
    <text evidence="7">The sequence shown here is derived from an EMBL/GenBank/DDBJ whole genome shotgun (WGS) entry which is preliminary data.</text>
</comment>
<reference evidence="7 8" key="1">
    <citation type="journal article" date="2019" name="Int. J. Syst. Evol. Microbiol.">
        <title>The Global Catalogue of Microorganisms (GCM) 10K type strain sequencing project: providing services to taxonomists for standard genome sequencing and annotation.</title>
        <authorList>
            <consortium name="The Broad Institute Genomics Platform"/>
            <consortium name="The Broad Institute Genome Sequencing Center for Infectious Disease"/>
            <person name="Wu L."/>
            <person name="Ma J."/>
        </authorList>
    </citation>
    <scope>NUCLEOTIDE SEQUENCE [LARGE SCALE GENOMIC DNA]</scope>
    <source>
        <strain evidence="7 8">JCM 13850</strain>
    </source>
</reference>
<dbReference type="SUPFAM" id="SSF52540">
    <property type="entry name" value="P-loop containing nucleoside triphosphate hydrolases"/>
    <property type="match status" value="1"/>
</dbReference>
<evidence type="ECO:0000256" key="1">
    <source>
        <dbReference type="ARBA" id="ARBA00005417"/>
    </source>
</evidence>
<dbReference type="Gene3D" id="3.40.50.300">
    <property type="entry name" value="P-loop containing nucleotide triphosphate hydrolases"/>
    <property type="match status" value="1"/>
</dbReference>
<proteinExistence type="inferred from homology"/>
<keyword evidence="2" id="KW-0813">Transport</keyword>
<dbReference type="EMBL" id="BAAAMR010000044">
    <property type="protein sequence ID" value="GAA2146716.1"/>
    <property type="molecule type" value="Genomic_DNA"/>
</dbReference>
<feature type="domain" description="ABC transporter" evidence="6">
    <location>
        <begin position="21"/>
        <end position="242"/>
    </location>
</feature>
<gene>
    <name evidence="7" type="ORF">GCM10009727_48260</name>
</gene>
<accession>A0ABN2ZT60</accession>
<dbReference type="SMART" id="SM00382">
    <property type="entry name" value="AAA"/>
    <property type="match status" value="1"/>
</dbReference>
<dbReference type="InterPro" id="IPR052156">
    <property type="entry name" value="BCAA_Transport_ATP-bd_LivF"/>
</dbReference>
<keyword evidence="4 7" id="KW-0067">ATP-binding</keyword>
<comment type="similarity">
    <text evidence="1">Belongs to the ABC transporter superfamily.</text>
</comment>